<comment type="caution">
    <text evidence="1">The sequence shown here is derived from an EMBL/GenBank/DDBJ whole genome shotgun (WGS) entry which is preliminary data.</text>
</comment>
<gene>
    <name evidence="1" type="ORF">LCGC14_1342430</name>
</gene>
<organism evidence="1">
    <name type="scientific">marine sediment metagenome</name>
    <dbReference type="NCBI Taxonomy" id="412755"/>
    <lineage>
        <taxon>unclassified sequences</taxon>
        <taxon>metagenomes</taxon>
        <taxon>ecological metagenomes</taxon>
    </lineage>
</organism>
<reference evidence="1" key="1">
    <citation type="journal article" date="2015" name="Nature">
        <title>Complex archaea that bridge the gap between prokaryotes and eukaryotes.</title>
        <authorList>
            <person name="Spang A."/>
            <person name="Saw J.H."/>
            <person name="Jorgensen S.L."/>
            <person name="Zaremba-Niedzwiedzka K."/>
            <person name="Martijn J."/>
            <person name="Lind A.E."/>
            <person name="van Eijk R."/>
            <person name="Schleper C."/>
            <person name="Guy L."/>
            <person name="Ettema T.J."/>
        </authorList>
    </citation>
    <scope>NUCLEOTIDE SEQUENCE</scope>
</reference>
<dbReference type="AlphaFoldDB" id="A0A0F9KD59"/>
<protein>
    <submittedName>
        <fullName evidence="1">Uncharacterized protein</fullName>
    </submittedName>
</protein>
<feature type="non-terminal residue" evidence="1">
    <location>
        <position position="618"/>
    </location>
</feature>
<sequence length="618" mass="63146">MRKLLITIFIVLVALSAFGAFTNSIDNRKTYKNAYRWTGKPKDKLLNWAQEAEDRLTGATAVEFSTYTATDTEPGTTAGMFYYDLSENKFRYYNDSSWITIEAGSSGNSLDGAYDIGRSITVDAGPVILTTDTGSGIIALSLDHGGASNNSDGLTIAHAGSGDGLQITSEDVDSVASRLIAAAAQTVSLAVFEGSTSDWDGADDVGMVHINTDAPLVDTGASLLLVTQSGTPIASAEGFLARFIQSGTAQTNATAVEIEVKATQPALAVNGITKINGQTAAGAPIFQVAGIGDSGNADAMIITNDGSGDCLQITPTDTDSGGLNMVAKAAGTVPLIIVDGVTGDWDGADDKGMINITHDTALIDAGASLLNINQTTAVKADAEGFLARFVSDATEQSGAFAVEIEVTNKQPALKVNNNVTIAGANQSGTLLTITHNGTTGDADAFTIASAGAGDSLQITPTDTDSGGINVVGKGAGTVPLIILDSSSNNMNLADDKGQLLIQQDSAYADAGAAGLVILDTGSTPISAAEGFLARFAHSGTAQTNAYAVGITVPPTQPSFKTDGIVVIDGQDTIGATLVQIINDSGSDNQDAMSINSEGTGDALQITCDDIDSVGLNMI</sequence>
<dbReference type="EMBL" id="LAZR01008221">
    <property type="protein sequence ID" value="KKM80189.1"/>
    <property type="molecule type" value="Genomic_DNA"/>
</dbReference>
<name>A0A0F9KD59_9ZZZZ</name>
<proteinExistence type="predicted"/>
<accession>A0A0F9KD59</accession>
<evidence type="ECO:0000313" key="1">
    <source>
        <dbReference type="EMBL" id="KKM80189.1"/>
    </source>
</evidence>